<accession>A0AAV9ZN22</accession>
<keyword evidence="3" id="KW-1185">Reference proteome</keyword>
<evidence type="ECO:0000256" key="1">
    <source>
        <dbReference type="SAM" id="MobiDB-lite"/>
    </source>
</evidence>
<feature type="compositionally biased region" description="Low complexity" evidence="1">
    <location>
        <begin position="14"/>
        <end position="26"/>
    </location>
</feature>
<dbReference type="EMBL" id="JAWWNJ010000129">
    <property type="protein sequence ID" value="KAK6987752.1"/>
    <property type="molecule type" value="Genomic_DNA"/>
</dbReference>
<protein>
    <recommendedName>
        <fullName evidence="4">Zn(2)-C6 fungal-type domain-containing protein</fullName>
    </recommendedName>
</protein>
<feature type="region of interest" description="Disordered" evidence="1">
    <location>
        <begin position="7"/>
        <end position="26"/>
    </location>
</feature>
<evidence type="ECO:0008006" key="4">
    <source>
        <dbReference type="Google" id="ProtNLM"/>
    </source>
</evidence>
<comment type="caution">
    <text evidence="2">The sequence shown here is derived from an EMBL/GenBank/DDBJ whole genome shotgun (WGS) entry which is preliminary data.</text>
</comment>
<organism evidence="2 3">
    <name type="scientific">Favolaschia claudopus</name>
    <dbReference type="NCBI Taxonomy" id="2862362"/>
    <lineage>
        <taxon>Eukaryota</taxon>
        <taxon>Fungi</taxon>
        <taxon>Dikarya</taxon>
        <taxon>Basidiomycota</taxon>
        <taxon>Agaricomycotina</taxon>
        <taxon>Agaricomycetes</taxon>
        <taxon>Agaricomycetidae</taxon>
        <taxon>Agaricales</taxon>
        <taxon>Marasmiineae</taxon>
        <taxon>Mycenaceae</taxon>
        <taxon>Favolaschia</taxon>
    </lineage>
</organism>
<dbReference type="AlphaFoldDB" id="A0AAV9ZN22"/>
<dbReference type="Proteomes" id="UP001362999">
    <property type="component" value="Unassembled WGS sequence"/>
</dbReference>
<sequence>MDIAALLAEDHDSPSASSSTSTSPTSQDNKVVAFWRRIAYLTTRTRRVDGEWMGSYEVQEWNSTNTESCENCGASRTKHCVVDKDQLSCRPCRAGKTGCDRKIQFLFSATRRDFYPTMDAFLRVYNTEQPARCRSFQKSANKKLRRSLSKSNE</sequence>
<evidence type="ECO:0000313" key="3">
    <source>
        <dbReference type="Proteomes" id="UP001362999"/>
    </source>
</evidence>
<evidence type="ECO:0000313" key="2">
    <source>
        <dbReference type="EMBL" id="KAK6987752.1"/>
    </source>
</evidence>
<reference evidence="2 3" key="1">
    <citation type="journal article" date="2024" name="J Genomics">
        <title>Draft genome sequencing and assembly of Favolaschia claudopus CIRM-BRFM 2984 isolated from oak limbs.</title>
        <authorList>
            <person name="Navarro D."/>
            <person name="Drula E."/>
            <person name="Chaduli D."/>
            <person name="Cazenave R."/>
            <person name="Ahrendt S."/>
            <person name="Wang J."/>
            <person name="Lipzen A."/>
            <person name="Daum C."/>
            <person name="Barry K."/>
            <person name="Grigoriev I.V."/>
            <person name="Favel A."/>
            <person name="Rosso M.N."/>
            <person name="Martin F."/>
        </authorList>
    </citation>
    <scope>NUCLEOTIDE SEQUENCE [LARGE SCALE GENOMIC DNA]</scope>
    <source>
        <strain evidence="2 3">CIRM-BRFM 2984</strain>
    </source>
</reference>
<name>A0AAV9ZN22_9AGAR</name>
<proteinExistence type="predicted"/>
<gene>
    <name evidence="2" type="ORF">R3P38DRAFT_2574539</name>
</gene>